<evidence type="ECO:0000256" key="1">
    <source>
        <dbReference type="ARBA" id="ARBA00004442"/>
    </source>
</evidence>
<evidence type="ECO:0000256" key="4">
    <source>
        <dbReference type="ARBA" id="ARBA00023136"/>
    </source>
</evidence>
<evidence type="ECO:0000256" key="5">
    <source>
        <dbReference type="ARBA" id="ARBA00023237"/>
    </source>
</evidence>
<evidence type="ECO:0000259" key="6">
    <source>
        <dbReference type="PROSITE" id="PS51208"/>
    </source>
</evidence>
<comment type="caution">
    <text evidence="7">The sequence shown here is derived from an EMBL/GenBank/DDBJ whole genome shotgun (WGS) entry which is preliminary data.</text>
</comment>
<dbReference type="SUPFAM" id="SSF103515">
    <property type="entry name" value="Autotransporter"/>
    <property type="match status" value="1"/>
</dbReference>
<accession>A0A0F3MVT5</accession>
<evidence type="ECO:0000256" key="3">
    <source>
        <dbReference type="ARBA" id="ARBA00022692"/>
    </source>
</evidence>
<protein>
    <submittedName>
        <fullName evidence="7">Outer membrane autotransporter barrel domain protein</fullName>
    </submittedName>
</protein>
<dbReference type="PATRIC" id="fig|1359196.3.peg.1027"/>
<evidence type="ECO:0000313" key="8">
    <source>
        <dbReference type="Proteomes" id="UP000033475"/>
    </source>
</evidence>
<keyword evidence="5" id="KW-0998">Cell outer membrane</keyword>
<keyword evidence="4" id="KW-0472">Membrane</keyword>
<organism evidence="7 8">
    <name type="scientific">Rickettsia felis str. Pedreira</name>
    <dbReference type="NCBI Taxonomy" id="1359196"/>
    <lineage>
        <taxon>Bacteria</taxon>
        <taxon>Pseudomonadati</taxon>
        <taxon>Pseudomonadota</taxon>
        <taxon>Alphaproteobacteria</taxon>
        <taxon>Rickettsiales</taxon>
        <taxon>Rickettsiaceae</taxon>
        <taxon>Rickettsieae</taxon>
        <taxon>Rickettsia</taxon>
        <taxon>spotted fever group</taxon>
    </lineage>
</organism>
<reference evidence="7 8" key="1">
    <citation type="submission" date="2015-01" db="EMBL/GenBank/DDBJ databases">
        <title>Genome Sequencing of Rickettsiales.</title>
        <authorList>
            <person name="Daugherty S.C."/>
            <person name="Su Q."/>
            <person name="Abolude K."/>
            <person name="Beier-Sexton M."/>
            <person name="Carlyon J.A."/>
            <person name="Carter R."/>
            <person name="Day N.P."/>
            <person name="Dumler S.J."/>
            <person name="Dyachenko V."/>
            <person name="Godinez A."/>
            <person name="Kurtti T.J."/>
            <person name="Lichay M."/>
            <person name="Mullins K.E."/>
            <person name="Ott S."/>
            <person name="Pappas-Brown V."/>
            <person name="Paris D.H."/>
            <person name="Patel P."/>
            <person name="Richards A.L."/>
            <person name="Sadzewicz L."/>
            <person name="Sears K."/>
            <person name="Seidman D."/>
            <person name="Sengamalay N."/>
            <person name="Stenos J."/>
            <person name="Tallon L.J."/>
            <person name="Vincent G."/>
            <person name="Fraser C.M."/>
            <person name="Munderloh U."/>
            <person name="Dunning-Hotopp J.C."/>
        </authorList>
    </citation>
    <scope>NUCLEOTIDE SEQUENCE [LARGE SCALE GENOMIC DNA]</scope>
    <source>
        <strain evidence="7 8">Pedreira</strain>
    </source>
</reference>
<dbReference type="Gene3D" id="2.40.128.130">
    <property type="entry name" value="Autotransporter beta-domain"/>
    <property type="match status" value="1"/>
</dbReference>
<evidence type="ECO:0000256" key="2">
    <source>
        <dbReference type="ARBA" id="ARBA00022452"/>
    </source>
</evidence>
<dbReference type="InterPro" id="IPR006315">
    <property type="entry name" value="OM_autotransptr_brl_dom"/>
</dbReference>
<feature type="domain" description="Autotransporter" evidence="6">
    <location>
        <begin position="18"/>
        <end position="189"/>
    </location>
</feature>
<keyword evidence="3" id="KW-0812">Transmembrane</keyword>
<gene>
    <name evidence="7" type="ORF">RFEPED_1060</name>
</gene>
<evidence type="ECO:0000313" key="7">
    <source>
        <dbReference type="EMBL" id="KJV58669.1"/>
    </source>
</evidence>
<keyword evidence="2" id="KW-1134">Transmembrane beta strand</keyword>
<dbReference type="AlphaFoldDB" id="A0A0F3MVT5"/>
<dbReference type="EMBL" id="LANQ01000001">
    <property type="protein sequence ID" value="KJV58669.1"/>
    <property type="molecule type" value="Genomic_DNA"/>
</dbReference>
<proteinExistence type="predicted"/>
<dbReference type="Proteomes" id="UP000033475">
    <property type="component" value="Unassembled WGS sequence"/>
</dbReference>
<dbReference type="InterPro" id="IPR036709">
    <property type="entry name" value="Autotransporte_beta_dom_sf"/>
</dbReference>
<dbReference type="PROSITE" id="PS51208">
    <property type="entry name" value="AUTOTRANSPORTER"/>
    <property type="match status" value="1"/>
</dbReference>
<dbReference type="InterPro" id="IPR005546">
    <property type="entry name" value="Autotransporte_beta"/>
</dbReference>
<dbReference type="Pfam" id="PF03797">
    <property type="entry name" value="Autotransporter"/>
    <property type="match status" value="1"/>
</dbReference>
<name>A0A0F3MVT5_RICFI</name>
<dbReference type="GO" id="GO:0009279">
    <property type="term" value="C:cell outer membrane"/>
    <property type="evidence" value="ECO:0007669"/>
    <property type="project" value="UniProtKB-SubCell"/>
</dbReference>
<dbReference type="NCBIfam" id="TIGR01414">
    <property type="entry name" value="autotrans_barl"/>
    <property type="match status" value="1"/>
</dbReference>
<sequence length="189" mass="20911">MLEWMQYSPAAVAAGDEDRDAKFGAWISPFVGNATQKMRNNISGYKSDTTGGTIGFDGLVNDDLALGLAYTRADTDIKLKNNKTGDKNKVESNIYSVYGLYNVPYENLFVEAIASYSDNRIKSKSRRVIATALETVGYQTASGKYKSESYTGQLMAGYTYMMPENINLTPLAGLRYSAIKDKGYKETDY</sequence>
<comment type="subcellular location">
    <subcellularLocation>
        <location evidence="1">Cell outer membrane</location>
    </subcellularLocation>
</comment>